<name>A0ABQ1SJR1_9FLAO</name>
<keyword evidence="3" id="KW-1185">Reference proteome</keyword>
<reference evidence="3" key="1">
    <citation type="journal article" date="2019" name="Int. J. Syst. Evol. Microbiol.">
        <title>The Global Catalogue of Microorganisms (GCM) 10K type strain sequencing project: providing services to taxonomists for standard genome sequencing and annotation.</title>
        <authorList>
            <consortium name="The Broad Institute Genomics Platform"/>
            <consortium name="The Broad Institute Genome Sequencing Center for Infectious Disease"/>
            <person name="Wu L."/>
            <person name="Ma J."/>
        </authorList>
    </citation>
    <scope>NUCLEOTIDE SEQUENCE [LARGE SCALE GENOMIC DNA]</scope>
    <source>
        <strain evidence="3">CGMCC 1.12931</strain>
    </source>
</reference>
<comment type="caution">
    <text evidence="2">The sequence shown here is derived from an EMBL/GenBank/DDBJ whole genome shotgun (WGS) entry which is preliminary data.</text>
</comment>
<dbReference type="RefSeq" id="WP_188459417.1">
    <property type="nucleotide sequence ID" value="NZ_BMGM01000012.1"/>
</dbReference>
<organism evidence="2 3">
    <name type="scientific">Psychroflexus planctonicus</name>
    <dbReference type="NCBI Taxonomy" id="1526575"/>
    <lineage>
        <taxon>Bacteria</taxon>
        <taxon>Pseudomonadati</taxon>
        <taxon>Bacteroidota</taxon>
        <taxon>Flavobacteriia</taxon>
        <taxon>Flavobacteriales</taxon>
        <taxon>Flavobacteriaceae</taxon>
        <taxon>Psychroflexus</taxon>
    </lineage>
</organism>
<gene>
    <name evidence="2" type="ORF">GCM10010832_24280</name>
</gene>
<dbReference type="Proteomes" id="UP000599179">
    <property type="component" value="Unassembled WGS sequence"/>
</dbReference>
<evidence type="ECO:0000259" key="1">
    <source>
        <dbReference type="Pfam" id="PF16036"/>
    </source>
</evidence>
<dbReference type="Pfam" id="PF16036">
    <property type="entry name" value="Chalcone_3"/>
    <property type="match status" value="1"/>
</dbReference>
<evidence type="ECO:0000313" key="3">
    <source>
        <dbReference type="Proteomes" id="UP000599179"/>
    </source>
</evidence>
<protein>
    <submittedName>
        <fullName evidence="2">Chalcone isomerase</fullName>
    </submittedName>
</protein>
<sequence>MILYNFEKTILFIGIFFSLSFVNQATAQIELSGTEIPSYLEINSKDTLQLFGAGAREILWLDVYLVVIYFNESDYNSEELILSNKTMGLRLYMKSSLVSKKRIKMAIERGFNKSTQGNYKKYKTRIEQMIDSFEEEIYKNDVIDLIYFPSEETRFYKNNQYLGTIQGADFKQALFGIWLSEHAVDKDLKEDLLKGI</sequence>
<keyword evidence="2" id="KW-0413">Isomerase</keyword>
<feature type="domain" description="Chalcone isomerase" evidence="1">
    <location>
        <begin position="30"/>
        <end position="193"/>
    </location>
</feature>
<dbReference type="InterPro" id="IPR036298">
    <property type="entry name" value="Chalcone_isomerase_sf"/>
</dbReference>
<dbReference type="GO" id="GO:0016853">
    <property type="term" value="F:isomerase activity"/>
    <property type="evidence" value="ECO:0007669"/>
    <property type="project" value="UniProtKB-KW"/>
</dbReference>
<accession>A0ABQ1SJR1</accession>
<dbReference type="EMBL" id="BMGM01000012">
    <property type="protein sequence ID" value="GGE43458.1"/>
    <property type="molecule type" value="Genomic_DNA"/>
</dbReference>
<dbReference type="Gene3D" id="3.50.70.10">
    <property type="match status" value="1"/>
</dbReference>
<proteinExistence type="predicted"/>
<dbReference type="InterPro" id="IPR016087">
    <property type="entry name" value="Chalcone_isomerase"/>
</dbReference>
<evidence type="ECO:0000313" key="2">
    <source>
        <dbReference type="EMBL" id="GGE43458.1"/>
    </source>
</evidence>
<dbReference type="SUPFAM" id="SSF54626">
    <property type="entry name" value="Chalcone isomerase"/>
    <property type="match status" value="1"/>
</dbReference>
<dbReference type="InterPro" id="IPR016088">
    <property type="entry name" value="Chalcone_isomerase_3-sand"/>
</dbReference>